<reference evidence="1" key="2">
    <citation type="submission" date="2017-11" db="EMBL/GenBank/DDBJ databases">
        <title>Coralsnake Venomics: Analyses of Venom Gland Transcriptomes and Proteomes of Six Brazilian Taxa.</title>
        <authorList>
            <person name="Aird S.D."/>
            <person name="Jorge da Silva N."/>
            <person name="Qiu L."/>
            <person name="Villar-Briones A."/>
            <person name="Aparecida-Saddi V."/>
            <person name="Campos-Telles M.P."/>
            <person name="Grau M."/>
            <person name="Mikheyev A.S."/>
        </authorList>
    </citation>
    <scope>NUCLEOTIDE SEQUENCE</scope>
    <source>
        <tissue evidence="1">Venom_gland</tissue>
    </source>
</reference>
<proteinExistence type="predicted"/>
<dbReference type="EMBL" id="IACJ01103343">
    <property type="protein sequence ID" value="LAA53888.1"/>
    <property type="molecule type" value="Transcribed_RNA"/>
</dbReference>
<organism evidence="1">
    <name type="scientific">Micrurus corallinus</name>
    <name type="common">Brazilian coral snake</name>
    <dbReference type="NCBI Taxonomy" id="54390"/>
    <lineage>
        <taxon>Eukaryota</taxon>
        <taxon>Metazoa</taxon>
        <taxon>Chordata</taxon>
        <taxon>Craniata</taxon>
        <taxon>Vertebrata</taxon>
        <taxon>Euteleostomi</taxon>
        <taxon>Lepidosauria</taxon>
        <taxon>Squamata</taxon>
        <taxon>Bifurcata</taxon>
        <taxon>Unidentata</taxon>
        <taxon>Episquamata</taxon>
        <taxon>Toxicofera</taxon>
        <taxon>Serpentes</taxon>
        <taxon>Colubroidea</taxon>
        <taxon>Elapidae</taxon>
        <taxon>Elapinae</taxon>
        <taxon>Micrurus</taxon>
    </lineage>
</organism>
<protein>
    <submittedName>
        <fullName evidence="1">Uncharacterized protein</fullName>
    </submittedName>
</protein>
<accession>A0A2D4G2C3</accession>
<dbReference type="AlphaFoldDB" id="A0A2D4G2C3"/>
<reference evidence="1" key="1">
    <citation type="submission" date="2017-07" db="EMBL/GenBank/DDBJ databases">
        <authorList>
            <person name="Mikheyev A."/>
            <person name="Grau M."/>
        </authorList>
    </citation>
    <scope>NUCLEOTIDE SEQUENCE</scope>
    <source>
        <tissue evidence="1">Venom_gland</tissue>
    </source>
</reference>
<name>A0A2D4G2C3_MICCO</name>
<dbReference type="EMBL" id="IACJ01103345">
    <property type="protein sequence ID" value="LAA53898.1"/>
    <property type="molecule type" value="Transcribed_RNA"/>
</dbReference>
<sequence>MGNDYLFDKGQANFWAEKLTEVRQLSKHLLLLIPVTRVSSCEQRKLYQLARLASDQAQLVTQLLKELPPTPEFSQSVEFTKLAIQNERISLCLKILSLLEVGNGICKS</sequence>
<evidence type="ECO:0000313" key="1">
    <source>
        <dbReference type="EMBL" id="LAA53898.1"/>
    </source>
</evidence>